<dbReference type="WBParaSite" id="Gr19_v10_g4668.t1">
    <property type="protein sequence ID" value="Gr19_v10_g4668.t1"/>
    <property type="gene ID" value="Gr19_v10_g4668"/>
</dbReference>
<accession>A0A914HVY7</accession>
<proteinExistence type="predicted"/>
<sequence>MAASVAGSGRGASKKHGTTGGSRNAQRQEEGAQQNNQTKSKTENVGTSQNNAKTTNVELVQPKTVAERNELALSAEVVSFGWETWTGETKSTD</sequence>
<dbReference type="AlphaFoldDB" id="A0A914HVY7"/>
<dbReference type="Proteomes" id="UP000887572">
    <property type="component" value="Unplaced"/>
</dbReference>
<protein>
    <submittedName>
        <fullName evidence="3">Uncharacterized protein</fullName>
    </submittedName>
</protein>
<name>A0A914HVY7_GLORO</name>
<feature type="region of interest" description="Disordered" evidence="1">
    <location>
        <begin position="1"/>
        <end position="61"/>
    </location>
</feature>
<evidence type="ECO:0000313" key="3">
    <source>
        <dbReference type="WBParaSite" id="Gr19_v10_g4668.t1"/>
    </source>
</evidence>
<organism evidence="2 3">
    <name type="scientific">Globodera rostochiensis</name>
    <name type="common">Golden nematode worm</name>
    <name type="synonym">Heterodera rostochiensis</name>
    <dbReference type="NCBI Taxonomy" id="31243"/>
    <lineage>
        <taxon>Eukaryota</taxon>
        <taxon>Metazoa</taxon>
        <taxon>Ecdysozoa</taxon>
        <taxon>Nematoda</taxon>
        <taxon>Chromadorea</taxon>
        <taxon>Rhabditida</taxon>
        <taxon>Tylenchina</taxon>
        <taxon>Tylenchomorpha</taxon>
        <taxon>Tylenchoidea</taxon>
        <taxon>Heteroderidae</taxon>
        <taxon>Heteroderinae</taxon>
        <taxon>Globodera</taxon>
    </lineage>
</organism>
<evidence type="ECO:0000313" key="2">
    <source>
        <dbReference type="Proteomes" id="UP000887572"/>
    </source>
</evidence>
<reference evidence="3" key="1">
    <citation type="submission" date="2022-11" db="UniProtKB">
        <authorList>
            <consortium name="WormBaseParasite"/>
        </authorList>
    </citation>
    <scope>IDENTIFICATION</scope>
</reference>
<keyword evidence="2" id="KW-1185">Reference proteome</keyword>
<evidence type="ECO:0000256" key="1">
    <source>
        <dbReference type="SAM" id="MobiDB-lite"/>
    </source>
</evidence>
<feature type="compositionally biased region" description="Polar residues" evidence="1">
    <location>
        <begin position="21"/>
        <end position="58"/>
    </location>
</feature>